<accession>A0A5A8DE56</accession>
<dbReference type="InterPro" id="IPR029705">
    <property type="entry name" value="VPS35L"/>
</dbReference>
<gene>
    <name evidence="8" type="ORF">FNF28_04163</name>
    <name evidence="7" type="ORF">FNF31_04273</name>
</gene>
<evidence type="ECO:0000313" key="7">
    <source>
        <dbReference type="EMBL" id="KAA0160564.1"/>
    </source>
</evidence>
<dbReference type="PANTHER" id="PTHR13673:SF0">
    <property type="entry name" value="VPS35 ENDOSOMAL PROTEIN-SORTING FACTOR-LIKE"/>
    <property type="match status" value="1"/>
</dbReference>
<feature type="region of interest" description="Disordered" evidence="6">
    <location>
        <begin position="53"/>
        <end position="76"/>
    </location>
</feature>
<dbReference type="Proteomes" id="UP000324907">
    <property type="component" value="Unassembled WGS sequence"/>
</dbReference>
<name>A0A5A8DE56_CAFRO</name>
<dbReference type="EMBL" id="VLTM01000043">
    <property type="protein sequence ID" value="KAA0160564.1"/>
    <property type="molecule type" value="Genomic_DNA"/>
</dbReference>
<organism evidence="8 9">
    <name type="scientific">Cafeteria roenbergensis</name>
    <name type="common">Marine flagellate</name>
    <dbReference type="NCBI Taxonomy" id="33653"/>
    <lineage>
        <taxon>Eukaryota</taxon>
        <taxon>Sar</taxon>
        <taxon>Stramenopiles</taxon>
        <taxon>Bigyra</taxon>
        <taxon>Opalozoa</taxon>
        <taxon>Bicosoecida</taxon>
        <taxon>Cafeteriaceae</taxon>
        <taxon>Cafeteria</taxon>
    </lineage>
</organism>
<evidence type="ECO:0000313" key="10">
    <source>
        <dbReference type="Proteomes" id="UP000325113"/>
    </source>
</evidence>
<feature type="region of interest" description="Disordered" evidence="6">
    <location>
        <begin position="556"/>
        <end position="582"/>
    </location>
</feature>
<dbReference type="GO" id="GO:0005768">
    <property type="term" value="C:endosome"/>
    <property type="evidence" value="ECO:0007669"/>
    <property type="project" value="UniProtKB-SubCell"/>
</dbReference>
<keyword evidence="3" id="KW-0813">Transport</keyword>
<dbReference type="EMBL" id="VLTL01000064">
    <property type="protein sequence ID" value="KAA0163686.1"/>
    <property type="molecule type" value="Genomic_DNA"/>
</dbReference>
<dbReference type="Proteomes" id="UP000325113">
    <property type="component" value="Unassembled WGS sequence"/>
</dbReference>
<evidence type="ECO:0000256" key="5">
    <source>
        <dbReference type="ARBA" id="ARBA00022927"/>
    </source>
</evidence>
<feature type="compositionally biased region" description="Low complexity" evidence="6">
    <location>
        <begin position="53"/>
        <end position="66"/>
    </location>
</feature>
<proteinExistence type="inferred from homology"/>
<dbReference type="GO" id="GO:0015031">
    <property type="term" value="P:protein transport"/>
    <property type="evidence" value="ECO:0007669"/>
    <property type="project" value="UniProtKB-KW"/>
</dbReference>
<evidence type="ECO:0000313" key="8">
    <source>
        <dbReference type="EMBL" id="KAA0163686.1"/>
    </source>
</evidence>
<comment type="caution">
    <text evidence="8">The sequence shown here is derived from an EMBL/GenBank/DDBJ whole genome shotgun (WGS) entry which is preliminary data.</text>
</comment>
<reference evidence="9 10" key="1">
    <citation type="submission" date="2019-07" db="EMBL/GenBank/DDBJ databases">
        <title>Genomes of Cafeteria roenbergensis.</title>
        <authorList>
            <person name="Fischer M.G."/>
            <person name="Hackl T."/>
            <person name="Roman M."/>
        </authorList>
    </citation>
    <scope>NUCLEOTIDE SEQUENCE [LARGE SCALE GENOMIC DNA]</scope>
    <source>
        <strain evidence="7 10">Cflag</strain>
        <strain evidence="8 9">RCC970-E3</strain>
    </source>
</reference>
<sequence length="1090" mass="115006">MEESKAASLAWVARRRNYAKERQLLAIPVTVPDKHPLDDEGLAYARSKLSRQSGAGRAGGAASARDAGADDPLGAVASADEDPLRAAAGSRAAAAAAAAGASSGPAGSHVVGADDGRASHSGLNWPTTRQRILRKYVVDGSITLSRKLFDDAAKMDAPADRAMSLEEAKERLARLDEAAEPTTELTQRTYQQHIERLHASLESAWASEKRVLALKIAIKTSKLIARPTSMPAFYPSAFAMCSGILDSFGRKVFERLRGIADADSRRMGTGALPADFTAADVGSATRETTRNWLYKTACIRELVPRLYMELALLECYRFLGGEDYAALLTRLAHTCRGVGDPLVAAYARFYLAKQAARLVAGEPERACVWLCLSDQLATWGLTTDEHRVALLGRLGVSQEQYADLFAPPLAWLCQQVAWKAPSKMFSRVIRAFRASCGSPVALTAILSAFDGRDYGPHLADIVPLIKAAAEQPTQLPPADMYRALAEGLVDFPPPAADRMPFLRDAWTAVSAVEDAELFAECAAPFVELLCRHDEREHLIVVLRVVAKRMRKAAKEAAEAAGVPGDAEGGGAESGAGDAAGAGAGPGASAAAAAAAGGAGDTGSASAAAAARRVPVGCLSHLERILVCLVSGPSGSGGDSAASGDGDEGPDPAVITSDAFVSLMDLFSGARKTDVCRRMLEGFVKAGKPTSDPVLVHTLMDMARALHDGLDRSSPAPELARASFLCGRLIELTDFGRDLERQLALLTEARQSFRLLEGAKRRVCLAGLRLTRRALRLVKGRHGARTAPFMRACFAFMHITTPGLASARHRLNIYCAAAESALCNDCAPQADALLAAAVAEVSSVAAPPSTDDHELDTKGETFAEEAVRRVAGSLVMAPGHPEAGPFHHVRSLAEQVRLLAWDPLSSARVRCIMAIADVLGCMGQRELPYRPPAGGAEANDTLYAGDPDYEDELQDLYAATMEEALGAVSVLSDVAKDADDAGSVGEAFRDALMTVIDGLCAHAELSVPEAAATLAKLLKLAKRRGVAEGRLQSLARRLEERAAAAAEEAETGGKQAAAQSEALSRLANGAAVLSGLRQQAWRPADGAAEAE</sequence>
<evidence type="ECO:0000256" key="3">
    <source>
        <dbReference type="ARBA" id="ARBA00022448"/>
    </source>
</evidence>
<keyword evidence="5" id="KW-0653">Protein transport</keyword>
<dbReference type="PANTHER" id="PTHR13673">
    <property type="entry name" value="ESOPHAGEAL CANCER ASSOCIATED PROTEIN"/>
    <property type="match status" value="1"/>
</dbReference>
<evidence type="ECO:0000256" key="6">
    <source>
        <dbReference type="SAM" id="MobiDB-lite"/>
    </source>
</evidence>
<feature type="compositionally biased region" description="Gly residues" evidence="6">
    <location>
        <begin position="566"/>
        <end position="582"/>
    </location>
</feature>
<keyword evidence="4" id="KW-0967">Endosome</keyword>
<dbReference type="AlphaFoldDB" id="A0A5A8DE56"/>
<evidence type="ECO:0000256" key="1">
    <source>
        <dbReference type="ARBA" id="ARBA00004177"/>
    </source>
</evidence>
<comment type="similarity">
    <text evidence="2">Belongs to the VPS35L family.</text>
</comment>
<feature type="region of interest" description="Disordered" evidence="6">
    <location>
        <begin position="101"/>
        <end position="123"/>
    </location>
</feature>
<comment type="subcellular location">
    <subcellularLocation>
        <location evidence="1">Endosome</location>
    </subcellularLocation>
</comment>
<evidence type="ECO:0000256" key="4">
    <source>
        <dbReference type="ARBA" id="ARBA00022753"/>
    </source>
</evidence>
<evidence type="ECO:0000256" key="2">
    <source>
        <dbReference type="ARBA" id="ARBA00010704"/>
    </source>
</evidence>
<protein>
    <submittedName>
        <fullName evidence="8">Uncharacterized protein</fullName>
    </submittedName>
</protein>
<evidence type="ECO:0000313" key="9">
    <source>
        <dbReference type="Proteomes" id="UP000324907"/>
    </source>
</evidence>
<dbReference type="GO" id="GO:0032456">
    <property type="term" value="P:endocytic recycling"/>
    <property type="evidence" value="ECO:0007669"/>
    <property type="project" value="InterPro"/>
</dbReference>